<dbReference type="AlphaFoldDB" id="A0A974GZB6"/>
<organism evidence="1">
    <name type="scientific">Xenopus laevis</name>
    <name type="common">African clawed frog</name>
    <dbReference type="NCBI Taxonomy" id="8355"/>
    <lineage>
        <taxon>Eukaryota</taxon>
        <taxon>Metazoa</taxon>
        <taxon>Chordata</taxon>
        <taxon>Craniata</taxon>
        <taxon>Vertebrata</taxon>
        <taxon>Euteleostomi</taxon>
        <taxon>Amphibia</taxon>
        <taxon>Batrachia</taxon>
        <taxon>Anura</taxon>
        <taxon>Pipoidea</taxon>
        <taxon>Pipidae</taxon>
        <taxon>Xenopodinae</taxon>
        <taxon>Xenopus</taxon>
        <taxon>Xenopus</taxon>
    </lineage>
</organism>
<name>A0A974GZB6_XENLA</name>
<protein>
    <submittedName>
        <fullName evidence="1">Uncharacterized protein</fullName>
    </submittedName>
</protein>
<gene>
    <name evidence="1" type="ORF">XELAEV_18000157mg</name>
</gene>
<reference evidence="1" key="1">
    <citation type="submission" date="2016-05" db="EMBL/GenBank/DDBJ databases">
        <title>WGS assembly of Xenopus laevis.</title>
        <authorList>
            <person name="Session A."/>
            <person name="Uno Y."/>
            <person name="Kwon T."/>
            <person name="Chapman J."/>
            <person name="Toyoda A."/>
            <person name="Takahashi S."/>
            <person name="Fukui A."/>
            <person name="Hikosaka A."/>
            <person name="Putnam N."/>
            <person name="Stites J."/>
            <person name="Van Heeringen S."/>
            <person name="Quigley I."/>
            <person name="Heinz S."/>
            <person name="Hellsten U."/>
            <person name="Lyons J."/>
            <person name="Suzuki A."/>
            <person name="Kondo M."/>
            <person name="Ogino H."/>
            <person name="Ochi H."/>
            <person name="Bogdanovic O."/>
            <person name="Lister R."/>
            <person name="Georgiou G."/>
            <person name="Paranjpe S."/>
            <person name="Van Kruijsbergen I."/>
            <person name="Mozaffari S."/>
            <person name="Shu S."/>
            <person name="Schmutz J."/>
            <person name="Jenkins J."/>
            <person name="Grimwood J."/>
            <person name="Carlson J."/>
            <person name="Mitros T."/>
            <person name="Simakov O."/>
            <person name="Heald R."/>
            <person name="Miller K."/>
            <person name="Haudenschild C."/>
            <person name="Kuroki Y."/>
            <person name="Tanaka T."/>
            <person name="Michiue T."/>
            <person name="Watanabe M."/>
            <person name="Kinoshita T."/>
            <person name="Ohta Y."/>
            <person name="Mawaribuchi S."/>
            <person name="Suzuki Y."/>
            <person name="Haramoto Y."/>
            <person name="Yamamoto T."/>
            <person name="Takagi C."/>
            <person name="Kitzman J."/>
            <person name="Shendure J."/>
            <person name="Nakayama T."/>
            <person name="Izutsu Y."/>
            <person name="Robert J."/>
            <person name="Dichmann D."/>
            <person name="Flajnik M."/>
            <person name="Houston D."/>
            <person name="Marcotte E."/>
            <person name="Wallingford J."/>
            <person name="Ito Y."/>
            <person name="Asashima M."/>
            <person name="Ueno N."/>
            <person name="Matsuda Y."/>
            <person name="Jan Veenstra G."/>
            <person name="Fujiyama A."/>
            <person name="Harland R."/>
            <person name="Taira M."/>
            <person name="Rokhsar D.S."/>
        </authorList>
    </citation>
    <scope>NUCLEOTIDE SEQUENCE</scope>
    <source>
        <strain evidence="1">J</strain>
        <tissue evidence="1">Blood</tissue>
    </source>
</reference>
<sequence length="285" mass="31926">MVLNSGLVGLVLRVQIGHGLKVTIHGQIKPGDIGPLHQFGTVSANVWGLPTVLPDLYLATLSIGKGRKFGLTQYSPAIGRISGKDTLVWRCRQTSGFYSHLTVAICSRESTENYEWIINLLQTEEFNSLVKEPQSINISNNFSQFLNDVSGYTFAILYHSKRRGRLNITDVTDSLYDKELEYLYGILGKDKVIVVIDDLVDSSESEKNRILQSQKSIGQWASDLFLFSVSDKDSIKSQSQDKDVEEKRKKLYNILSQGNNVNGNFGRLQKMKRSQCHPAGDFDSS</sequence>
<accession>A0A974GZB6</accession>
<dbReference type="Proteomes" id="UP000694892">
    <property type="component" value="Unassembled WGS sequence"/>
</dbReference>
<proteinExistence type="predicted"/>
<dbReference type="EMBL" id="KV467283">
    <property type="protein sequence ID" value="OCT56404.1"/>
    <property type="molecule type" value="Genomic_DNA"/>
</dbReference>
<evidence type="ECO:0000313" key="1">
    <source>
        <dbReference type="EMBL" id="OCT56404.1"/>
    </source>
</evidence>